<keyword evidence="13" id="KW-1185">Reference proteome</keyword>
<evidence type="ECO:0000256" key="4">
    <source>
        <dbReference type="ARBA" id="ARBA00022737"/>
    </source>
</evidence>
<dbReference type="InterPro" id="IPR036028">
    <property type="entry name" value="SH3-like_dom_sf"/>
</dbReference>
<evidence type="ECO:0000256" key="7">
    <source>
        <dbReference type="PROSITE-ProRule" id="PRU00023"/>
    </source>
</evidence>
<keyword evidence="9" id="KW-0175">Coiled coil</keyword>
<feature type="region of interest" description="Disordered" evidence="10">
    <location>
        <begin position="287"/>
        <end position="311"/>
    </location>
</feature>
<dbReference type="SUPFAM" id="SSF50044">
    <property type="entry name" value="SH3-domain"/>
    <property type="match status" value="1"/>
</dbReference>
<feature type="coiled-coil region" evidence="9">
    <location>
        <begin position="109"/>
        <end position="202"/>
    </location>
</feature>
<feature type="domain" description="SH3" evidence="11">
    <location>
        <begin position="910"/>
        <end position="972"/>
    </location>
</feature>
<dbReference type="GO" id="GO:0005634">
    <property type="term" value="C:nucleus"/>
    <property type="evidence" value="ECO:0007669"/>
    <property type="project" value="UniProtKB-SubCell"/>
</dbReference>
<dbReference type="GO" id="GO:0042981">
    <property type="term" value="P:regulation of apoptotic process"/>
    <property type="evidence" value="ECO:0007669"/>
    <property type="project" value="InterPro"/>
</dbReference>
<dbReference type="SMART" id="SM00326">
    <property type="entry name" value="SH3"/>
    <property type="match status" value="1"/>
</dbReference>
<keyword evidence="2 8" id="KW-0728">SH3 domain</keyword>
<feature type="compositionally biased region" description="Low complexity" evidence="10">
    <location>
        <begin position="442"/>
        <end position="451"/>
    </location>
</feature>
<feature type="region of interest" description="Disordered" evidence="10">
    <location>
        <begin position="408"/>
        <end position="451"/>
    </location>
</feature>
<dbReference type="AlphaFoldDB" id="A0AAD9KYB6"/>
<feature type="region of interest" description="Disordered" evidence="10">
    <location>
        <begin position="736"/>
        <end position="759"/>
    </location>
</feature>
<dbReference type="PROSITE" id="PS50002">
    <property type="entry name" value="SH3"/>
    <property type="match status" value="1"/>
</dbReference>
<reference evidence="12" key="1">
    <citation type="journal article" date="2023" name="Mol. Biol. Evol.">
        <title>Third-Generation Sequencing Reveals the Adaptive Role of the Epigenome in Three Deep-Sea Polychaetes.</title>
        <authorList>
            <person name="Perez M."/>
            <person name="Aroh O."/>
            <person name="Sun Y."/>
            <person name="Lan Y."/>
            <person name="Juniper S.K."/>
            <person name="Young C.R."/>
            <person name="Angers B."/>
            <person name="Qian P.Y."/>
        </authorList>
    </citation>
    <scope>NUCLEOTIDE SEQUENCE</scope>
    <source>
        <strain evidence="12">R07B-5</strain>
    </source>
</reference>
<dbReference type="Pfam" id="PF12796">
    <property type="entry name" value="Ank_2"/>
    <property type="match status" value="1"/>
</dbReference>
<keyword evidence="4" id="KW-0677">Repeat</keyword>
<evidence type="ECO:0000256" key="2">
    <source>
        <dbReference type="ARBA" id="ARBA00022443"/>
    </source>
</evidence>
<keyword evidence="5 7" id="KW-0040">ANK repeat</keyword>
<dbReference type="InterPro" id="IPR036770">
    <property type="entry name" value="Ankyrin_rpt-contain_sf"/>
</dbReference>
<evidence type="ECO:0000313" key="12">
    <source>
        <dbReference type="EMBL" id="KAK2179817.1"/>
    </source>
</evidence>
<feature type="coiled-coil region" evidence="9">
    <location>
        <begin position="9"/>
        <end position="84"/>
    </location>
</feature>
<feature type="region of interest" description="Disordered" evidence="10">
    <location>
        <begin position="614"/>
        <end position="713"/>
    </location>
</feature>
<evidence type="ECO:0000256" key="3">
    <source>
        <dbReference type="ARBA" id="ARBA00022703"/>
    </source>
</evidence>
<evidence type="ECO:0000256" key="10">
    <source>
        <dbReference type="SAM" id="MobiDB-lite"/>
    </source>
</evidence>
<dbReference type="Proteomes" id="UP001209878">
    <property type="component" value="Unassembled WGS sequence"/>
</dbReference>
<protein>
    <recommendedName>
        <fullName evidence="11">SH3 domain-containing protein</fullName>
    </recommendedName>
</protein>
<organism evidence="12 13">
    <name type="scientific">Ridgeia piscesae</name>
    <name type="common">Tubeworm</name>
    <dbReference type="NCBI Taxonomy" id="27915"/>
    <lineage>
        <taxon>Eukaryota</taxon>
        <taxon>Metazoa</taxon>
        <taxon>Spiralia</taxon>
        <taxon>Lophotrochozoa</taxon>
        <taxon>Annelida</taxon>
        <taxon>Polychaeta</taxon>
        <taxon>Sedentaria</taxon>
        <taxon>Canalipalpata</taxon>
        <taxon>Sabellida</taxon>
        <taxon>Siboglinidae</taxon>
        <taxon>Ridgeia</taxon>
    </lineage>
</organism>
<gene>
    <name evidence="12" type="ORF">NP493_470g00000</name>
</gene>
<evidence type="ECO:0000256" key="5">
    <source>
        <dbReference type="ARBA" id="ARBA00023043"/>
    </source>
</evidence>
<dbReference type="SMART" id="SM00248">
    <property type="entry name" value="ANK"/>
    <property type="match status" value="2"/>
</dbReference>
<comment type="caution">
    <text evidence="12">The sequence shown here is derived from an EMBL/GenBank/DDBJ whole genome shotgun (WGS) entry which is preliminary data.</text>
</comment>
<dbReference type="PROSITE" id="PS50088">
    <property type="entry name" value="ANK_REPEAT"/>
    <property type="match status" value="2"/>
</dbReference>
<dbReference type="PANTHER" id="PTHR24131:SF10">
    <property type="entry name" value="ANKYRIN-REPEAT, SH3-DOMAIN, AND PROLINE-RICH-REGION CONTAINING PROTEIN, ISOFORM B"/>
    <property type="match status" value="1"/>
</dbReference>
<dbReference type="FunFam" id="1.25.40.20:FF:000008">
    <property type="entry name" value="Apoptosis-stimulating of p53 protein 2 isoform 1"/>
    <property type="match status" value="1"/>
</dbReference>
<dbReference type="Gene3D" id="1.25.40.20">
    <property type="entry name" value="Ankyrin repeat-containing domain"/>
    <property type="match status" value="1"/>
</dbReference>
<evidence type="ECO:0000256" key="8">
    <source>
        <dbReference type="PROSITE-ProRule" id="PRU00192"/>
    </source>
</evidence>
<dbReference type="PANTHER" id="PTHR24131">
    <property type="entry name" value="APOPTOSIS-STIMULATING OF P53 PROTEIN"/>
    <property type="match status" value="1"/>
</dbReference>
<sequence length="986" mass="108024">MPSGVDMTVGELQQMAARQQRQIEAQQQALVAKEQRLKYLKQRELQQQQLANEKERLRQLRETVETQEQKLKRLRALRDEVTERRNSGTSQMSELESIKALFNDKEKELAMAVTKVETLSQQLDSLQKADASVMTTNKAQAPIIIELEKLRNELRIRNELNEQQNNKLRQQRDSLGTRRQQVIDMDKRIEELQARLNKKRALQSERQRCDNEAGRSNVAAVAPFVDGSDNNNFSSRDTKYQTLPRGIKLHSVDNRQLDKYILEVNCREGRSQKEAIKKEAVSQAQDVKSVSSPTSSGSFTSHVMSQSGIRPGSNIGLFTARPFGSTYSAVSSGTPPQSSVNWPKTSTPITSASVTASPEKEIFITAAPVATNATVSMSKTYSPLTVSLPQGVTVQNAKTVSPVYQMATSRLQPPSHPQLAQDPPSPSMSPTITPAHDPQVMPPVSWGPGSSPVVTDRLPAQPPSPGQFAVTNSTKVTLSDRLKSKVPLPSTFEDATDSGQTSTVAAIPTPAVTSEILPASNPKSKLRALIESTRPVSDSSLEPTKKSMSVSSALSVLMSSSSLSPSRGATGKPTYRYAPKSVIQNTYTRKLGSSALDNYRKNMSQLYRGFSVLGPGGNELPSPTTNDTKDASPIDTDIPTRSSPVAKVSPVNPQPSPVSTDELTAIGRRLEASPTIPCSPSRSPRVPAGNTSQQETTGEPYHEEEMPLEGSPPRISHMQRLCRRNSLIEATTSFSSLDPQQDEVAESPPAAPACVVRRRKGNLKNKDSVKSSRRVSFDPLALLLDASLEGELELVMTTAKQVTDPSASNDEGITALHNAICAGHYDIVRFLVEYGCDINAPDSDGWTPLHCAASCNNLAMVKFLVEHGACVFATTISDHETAAEKCEEDEDGYDGCSEYLYSIQEKLGVINRGIVYAVFDFVAQNPDELSFNCSDKLVVLRKGDDREKEWWWAQMGPREGYMPRNLVGLFPRVVPQFSGPSQDDDE</sequence>
<proteinExistence type="predicted"/>
<name>A0AAD9KYB6_RIDPI</name>
<evidence type="ECO:0000259" key="11">
    <source>
        <dbReference type="PROSITE" id="PS50002"/>
    </source>
</evidence>
<keyword evidence="3" id="KW-0053">Apoptosis</keyword>
<dbReference type="PROSITE" id="PS50297">
    <property type="entry name" value="ANK_REP_REGION"/>
    <property type="match status" value="2"/>
</dbReference>
<feature type="repeat" description="ANK" evidence="7">
    <location>
        <begin position="844"/>
        <end position="876"/>
    </location>
</feature>
<evidence type="ECO:0000313" key="13">
    <source>
        <dbReference type="Proteomes" id="UP001209878"/>
    </source>
</evidence>
<dbReference type="InterPro" id="IPR002110">
    <property type="entry name" value="Ankyrin_rpt"/>
</dbReference>
<dbReference type="Pfam" id="PF00018">
    <property type="entry name" value="SH3_1"/>
    <property type="match status" value="1"/>
</dbReference>
<comment type="subcellular location">
    <subcellularLocation>
        <location evidence="1">Nucleus</location>
    </subcellularLocation>
</comment>
<feature type="compositionally biased region" description="Low complexity" evidence="10">
    <location>
        <begin position="289"/>
        <end position="301"/>
    </location>
</feature>
<dbReference type="InterPro" id="IPR047163">
    <property type="entry name" value="ASPP1/2"/>
</dbReference>
<dbReference type="SUPFAM" id="SSF48403">
    <property type="entry name" value="Ankyrin repeat"/>
    <property type="match status" value="1"/>
</dbReference>
<dbReference type="EMBL" id="JAODUO010000470">
    <property type="protein sequence ID" value="KAK2179817.1"/>
    <property type="molecule type" value="Genomic_DNA"/>
</dbReference>
<keyword evidence="6" id="KW-0539">Nucleus</keyword>
<dbReference type="GO" id="GO:0006915">
    <property type="term" value="P:apoptotic process"/>
    <property type="evidence" value="ECO:0007669"/>
    <property type="project" value="UniProtKB-KW"/>
</dbReference>
<accession>A0AAD9KYB6</accession>
<evidence type="ECO:0000256" key="6">
    <source>
        <dbReference type="ARBA" id="ARBA00023242"/>
    </source>
</evidence>
<dbReference type="GO" id="GO:0002039">
    <property type="term" value="F:p53 binding"/>
    <property type="evidence" value="ECO:0007669"/>
    <property type="project" value="InterPro"/>
</dbReference>
<evidence type="ECO:0000256" key="1">
    <source>
        <dbReference type="ARBA" id="ARBA00004123"/>
    </source>
</evidence>
<feature type="repeat" description="ANK" evidence="7">
    <location>
        <begin position="811"/>
        <end position="843"/>
    </location>
</feature>
<dbReference type="InterPro" id="IPR001452">
    <property type="entry name" value="SH3_domain"/>
</dbReference>
<evidence type="ECO:0000256" key="9">
    <source>
        <dbReference type="SAM" id="Coils"/>
    </source>
</evidence>